<organism evidence="2 3">
    <name type="scientific">Mycobacterium asiaticum</name>
    <dbReference type="NCBI Taxonomy" id="1790"/>
    <lineage>
        <taxon>Bacteria</taxon>
        <taxon>Bacillati</taxon>
        <taxon>Actinomycetota</taxon>
        <taxon>Actinomycetes</taxon>
        <taxon>Mycobacteriales</taxon>
        <taxon>Mycobacteriaceae</taxon>
        <taxon>Mycobacterium</taxon>
    </lineage>
</organism>
<dbReference type="AlphaFoldDB" id="A0A1A3P5Z7"/>
<dbReference type="Gene3D" id="3.40.50.1820">
    <property type="entry name" value="alpha/beta hydrolase"/>
    <property type="match status" value="1"/>
</dbReference>
<comment type="caution">
    <text evidence="2">The sequence shown here is derived from an EMBL/GenBank/DDBJ whole genome shotgun (WGS) entry which is preliminary data.</text>
</comment>
<feature type="domain" description="Phospholipase/carboxylesterase/thioesterase" evidence="1">
    <location>
        <begin position="82"/>
        <end position="185"/>
    </location>
</feature>
<evidence type="ECO:0000313" key="3">
    <source>
        <dbReference type="Proteomes" id="UP000093928"/>
    </source>
</evidence>
<evidence type="ECO:0000259" key="1">
    <source>
        <dbReference type="Pfam" id="PF02230"/>
    </source>
</evidence>
<proteinExistence type="predicted"/>
<evidence type="ECO:0000313" key="2">
    <source>
        <dbReference type="EMBL" id="OBK28724.1"/>
    </source>
</evidence>
<dbReference type="GO" id="GO:0016787">
    <property type="term" value="F:hydrolase activity"/>
    <property type="evidence" value="ECO:0007669"/>
    <property type="project" value="InterPro"/>
</dbReference>
<dbReference type="EMBL" id="LZLS01000068">
    <property type="protein sequence ID" value="OBK28724.1"/>
    <property type="molecule type" value="Genomic_DNA"/>
</dbReference>
<gene>
    <name evidence="2" type="ORF">A5634_01255</name>
</gene>
<accession>A0A1A3P5Z7</accession>
<dbReference type="InterPro" id="IPR029058">
    <property type="entry name" value="AB_hydrolase_fold"/>
</dbReference>
<sequence>MPVHTVEYAPGRRADVFGDPKQPPILLWHGMQSDARAAVRPLAGVLAGHDAAVVAPDWNSHSDDGGRADLLRSVDFIRGWTQADQIVLVGWSMGGAAAAGLTLDAQRHDVSIAHTVCLAGAFMARDPISGRVVTELLSAGLTGSPFTLLHGTADDVVPVSASRDFAAALQQMGRPVEFVELAADHGSIAGAEYDPAADRYEPGSGAEARRVAADVAARIADVLPK</sequence>
<dbReference type="SUPFAM" id="SSF53474">
    <property type="entry name" value="alpha/beta-Hydrolases"/>
    <property type="match status" value="1"/>
</dbReference>
<protein>
    <submittedName>
        <fullName evidence="2">Esterase</fullName>
    </submittedName>
</protein>
<dbReference type="OrthoDB" id="3789848at2"/>
<dbReference type="InterPro" id="IPR003140">
    <property type="entry name" value="PLipase/COase/thioEstase"/>
</dbReference>
<name>A0A1A3P5Z7_MYCAS</name>
<reference evidence="2 3" key="1">
    <citation type="submission" date="2016-06" db="EMBL/GenBank/DDBJ databases">
        <authorList>
            <person name="Kjaerup R.B."/>
            <person name="Dalgaard T.S."/>
            <person name="Juul-Madsen H.R."/>
        </authorList>
    </citation>
    <scope>NUCLEOTIDE SEQUENCE [LARGE SCALE GENOMIC DNA]</scope>
    <source>
        <strain evidence="2 3">1165133.8</strain>
    </source>
</reference>
<dbReference type="Proteomes" id="UP000093928">
    <property type="component" value="Unassembled WGS sequence"/>
</dbReference>
<dbReference type="Pfam" id="PF02230">
    <property type="entry name" value="Abhydrolase_2"/>
    <property type="match status" value="1"/>
</dbReference>